<dbReference type="Pfam" id="PF13641">
    <property type="entry name" value="Glyco_tranf_2_3"/>
    <property type="match status" value="1"/>
</dbReference>
<comment type="caution">
    <text evidence="7">The sequence shown here is derived from an EMBL/GenBank/DDBJ whole genome shotgun (WGS) entry which is preliminary data.</text>
</comment>
<feature type="transmembrane region" description="Helical" evidence="6">
    <location>
        <begin position="506"/>
        <end position="529"/>
    </location>
</feature>
<dbReference type="GO" id="GO:0005886">
    <property type="term" value="C:plasma membrane"/>
    <property type="evidence" value="ECO:0007669"/>
    <property type="project" value="UniProtKB-SubCell"/>
</dbReference>
<gene>
    <name evidence="7" type="ORF">SDC9_46622</name>
</gene>
<protein>
    <submittedName>
        <fullName evidence="7">Uncharacterized protein</fullName>
    </submittedName>
</protein>
<evidence type="ECO:0000256" key="1">
    <source>
        <dbReference type="ARBA" id="ARBA00004236"/>
    </source>
</evidence>
<keyword evidence="2" id="KW-1003">Cell membrane</keyword>
<keyword evidence="4" id="KW-0808">Transferase</keyword>
<keyword evidence="6" id="KW-1133">Transmembrane helix</keyword>
<dbReference type="GO" id="GO:0085029">
    <property type="term" value="P:extracellular matrix assembly"/>
    <property type="evidence" value="ECO:0007669"/>
    <property type="project" value="TreeGrafter"/>
</dbReference>
<dbReference type="GO" id="GO:0030213">
    <property type="term" value="P:hyaluronan biosynthetic process"/>
    <property type="evidence" value="ECO:0007669"/>
    <property type="project" value="TreeGrafter"/>
</dbReference>
<feature type="transmembrane region" description="Helical" evidence="6">
    <location>
        <begin position="178"/>
        <end position="198"/>
    </location>
</feature>
<keyword evidence="3" id="KW-0328">Glycosyltransferase</keyword>
<keyword evidence="5 6" id="KW-0472">Membrane</keyword>
<dbReference type="SUPFAM" id="SSF53448">
    <property type="entry name" value="Nucleotide-diphospho-sugar transferases"/>
    <property type="match status" value="1"/>
</dbReference>
<feature type="transmembrane region" description="Helical" evidence="6">
    <location>
        <begin position="210"/>
        <end position="228"/>
    </location>
</feature>
<evidence type="ECO:0000256" key="3">
    <source>
        <dbReference type="ARBA" id="ARBA00022676"/>
    </source>
</evidence>
<reference evidence="7" key="1">
    <citation type="submission" date="2019-08" db="EMBL/GenBank/DDBJ databases">
        <authorList>
            <person name="Kucharzyk K."/>
            <person name="Murdoch R.W."/>
            <person name="Higgins S."/>
            <person name="Loffler F."/>
        </authorList>
    </citation>
    <scope>NUCLEOTIDE SEQUENCE</scope>
</reference>
<feature type="transmembrane region" description="Helical" evidence="6">
    <location>
        <begin position="565"/>
        <end position="589"/>
    </location>
</feature>
<sequence>MEDSKKITVNSTTEKIDDVLLVRAPDRRSLPMVIDNEKKRTNIDRRDRIYNTSNISYEEIIKSYGNGVRHMVDYPIEGTYIDADGLKKEFAARASNVSGTGILFSCAPEVCTELEKSSQMNLKFEITPGSMPEGYEMKVNIQAKYVRTFTDRGKDAYYCGVEFKELLAEYLNRRRGRYMLAIAAILLFIITAIIMLMRTESIIYYKFNKVLYTYSIITAAFLLTRYFFGSLYRPAKIDKNFTPGVTIIIPCFNEETWIEKTILGCINQDYPTDKLEVIVVDDCSTDDSVAKINATIERLKKEQRYDIATRLFCLPQPVNKGKRECLALGTKKAKHDLVVFVDSDSFLEPFAIRNLVQPFVDTEMGGVSGRTDVANTYTNSLTKMQSVRYYIAFRMMKAAEGFFDAVTCLSGPLSCYRKDLVLKYCDAWLGQKFLGQRATFGDDRSLTNFILRYNRTGYQDTAVCYTIVPNTYSVFLKQQMRWKRSWLRESLIATGFMWKKEPFMSLSFYMGVLVPLVAPLIVLYNLVYIPIIHRVFPTTFILGMVLMAGLMSIMQLLLRKSTTWIYGIWFCVYYEIVLLWQMPIAWVTFWKSTWGTRMTPADVKEQSRKAQKAGAKL</sequence>
<evidence type="ECO:0000256" key="4">
    <source>
        <dbReference type="ARBA" id="ARBA00022679"/>
    </source>
</evidence>
<dbReference type="Gene3D" id="3.90.550.10">
    <property type="entry name" value="Spore Coat Polysaccharide Biosynthesis Protein SpsA, Chain A"/>
    <property type="match status" value="1"/>
</dbReference>
<dbReference type="CDD" id="cd06423">
    <property type="entry name" value="CESA_like"/>
    <property type="match status" value="1"/>
</dbReference>
<evidence type="ECO:0000313" key="7">
    <source>
        <dbReference type="EMBL" id="MPM00398.1"/>
    </source>
</evidence>
<dbReference type="PANTHER" id="PTHR22913">
    <property type="entry name" value="HYALURONAN SYNTHASE"/>
    <property type="match status" value="1"/>
</dbReference>
<proteinExistence type="predicted"/>
<name>A0A644WA54_9ZZZZ</name>
<dbReference type="AlphaFoldDB" id="A0A644WA54"/>
<keyword evidence="6" id="KW-0812">Transmembrane</keyword>
<evidence type="ECO:0000256" key="2">
    <source>
        <dbReference type="ARBA" id="ARBA00022475"/>
    </source>
</evidence>
<dbReference type="InterPro" id="IPR029044">
    <property type="entry name" value="Nucleotide-diphossugar_trans"/>
</dbReference>
<dbReference type="EMBL" id="VSSQ01000728">
    <property type="protein sequence ID" value="MPM00398.1"/>
    <property type="molecule type" value="Genomic_DNA"/>
</dbReference>
<feature type="transmembrane region" description="Helical" evidence="6">
    <location>
        <begin position="535"/>
        <end position="558"/>
    </location>
</feature>
<accession>A0A644WA54</accession>
<evidence type="ECO:0000256" key="6">
    <source>
        <dbReference type="SAM" id="Phobius"/>
    </source>
</evidence>
<organism evidence="7">
    <name type="scientific">bioreactor metagenome</name>
    <dbReference type="NCBI Taxonomy" id="1076179"/>
    <lineage>
        <taxon>unclassified sequences</taxon>
        <taxon>metagenomes</taxon>
        <taxon>ecological metagenomes</taxon>
    </lineage>
</organism>
<dbReference type="PANTHER" id="PTHR22913:SF12">
    <property type="entry name" value="MANNURONAN SYNTHASE"/>
    <property type="match status" value="1"/>
</dbReference>
<comment type="subcellular location">
    <subcellularLocation>
        <location evidence="1">Cell membrane</location>
    </subcellularLocation>
</comment>
<evidence type="ECO:0000256" key="5">
    <source>
        <dbReference type="ARBA" id="ARBA00023136"/>
    </source>
</evidence>
<dbReference type="GO" id="GO:0050501">
    <property type="term" value="F:hyaluronan synthase activity"/>
    <property type="evidence" value="ECO:0007669"/>
    <property type="project" value="TreeGrafter"/>
</dbReference>